<accession>A0A4C1YWP4</accession>
<dbReference type="GO" id="GO:0008270">
    <property type="term" value="F:zinc ion binding"/>
    <property type="evidence" value="ECO:0007669"/>
    <property type="project" value="UniProtKB-KW"/>
</dbReference>
<name>A0A4C1YWP4_EUMVA</name>
<dbReference type="EMBL" id="BGZK01001423">
    <property type="protein sequence ID" value="GBP79650.1"/>
    <property type="molecule type" value="Genomic_DNA"/>
</dbReference>
<dbReference type="Gene3D" id="4.10.60.10">
    <property type="entry name" value="Zinc finger, CCHC-type"/>
    <property type="match status" value="1"/>
</dbReference>
<gene>
    <name evidence="4" type="ORF">EVAR_45759_1</name>
</gene>
<keyword evidence="5" id="KW-1185">Reference proteome</keyword>
<keyword evidence="1" id="KW-0479">Metal-binding</keyword>
<feature type="compositionally biased region" description="Polar residues" evidence="2">
    <location>
        <begin position="1"/>
        <end position="11"/>
    </location>
</feature>
<organism evidence="4 5">
    <name type="scientific">Eumeta variegata</name>
    <name type="common">Bagworm moth</name>
    <name type="synonym">Eumeta japonica</name>
    <dbReference type="NCBI Taxonomy" id="151549"/>
    <lineage>
        <taxon>Eukaryota</taxon>
        <taxon>Metazoa</taxon>
        <taxon>Ecdysozoa</taxon>
        <taxon>Arthropoda</taxon>
        <taxon>Hexapoda</taxon>
        <taxon>Insecta</taxon>
        <taxon>Pterygota</taxon>
        <taxon>Neoptera</taxon>
        <taxon>Endopterygota</taxon>
        <taxon>Lepidoptera</taxon>
        <taxon>Glossata</taxon>
        <taxon>Ditrysia</taxon>
        <taxon>Tineoidea</taxon>
        <taxon>Psychidae</taxon>
        <taxon>Oiketicinae</taxon>
        <taxon>Eumeta</taxon>
    </lineage>
</organism>
<evidence type="ECO:0000313" key="5">
    <source>
        <dbReference type="Proteomes" id="UP000299102"/>
    </source>
</evidence>
<evidence type="ECO:0000256" key="2">
    <source>
        <dbReference type="SAM" id="MobiDB-lite"/>
    </source>
</evidence>
<protein>
    <recommendedName>
        <fullName evidence="3">CCHC-type domain-containing protein</fullName>
    </recommendedName>
</protein>
<feature type="domain" description="CCHC-type" evidence="3">
    <location>
        <begin position="76"/>
        <end position="91"/>
    </location>
</feature>
<dbReference type="AlphaFoldDB" id="A0A4C1YWP4"/>
<feature type="compositionally biased region" description="Low complexity" evidence="2">
    <location>
        <begin position="14"/>
        <end position="25"/>
    </location>
</feature>
<evidence type="ECO:0000313" key="4">
    <source>
        <dbReference type="EMBL" id="GBP79650.1"/>
    </source>
</evidence>
<evidence type="ECO:0000256" key="1">
    <source>
        <dbReference type="PROSITE-ProRule" id="PRU00047"/>
    </source>
</evidence>
<keyword evidence="1" id="KW-0863">Zinc-finger</keyword>
<dbReference type="InterPro" id="IPR001878">
    <property type="entry name" value="Znf_CCHC"/>
</dbReference>
<keyword evidence="1" id="KW-0862">Zinc</keyword>
<reference evidence="4 5" key="1">
    <citation type="journal article" date="2019" name="Commun. Biol.">
        <title>The bagworm genome reveals a unique fibroin gene that provides high tensile strength.</title>
        <authorList>
            <person name="Kono N."/>
            <person name="Nakamura H."/>
            <person name="Ohtoshi R."/>
            <person name="Tomita M."/>
            <person name="Numata K."/>
            <person name="Arakawa K."/>
        </authorList>
    </citation>
    <scope>NUCLEOTIDE SEQUENCE [LARGE SCALE GENOMIC DNA]</scope>
</reference>
<dbReference type="InterPro" id="IPR036875">
    <property type="entry name" value="Znf_CCHC_sf"/>
</dbReference>
<sequence length="136" mass="15164">MNKTSSLNTPIGPSKNSSSAAGSSLRNRAARELLRQWSNQKAEREPELRYQVIAMDRVYIEWEAIVVYDHIDVTCCYKCHQYGHPAAHCRSKDIVCSKCGDVGHEADTWAAMLSGLEVLSVGPDYCNCESYPMFSG</sequence>
<evidence type="ECO:0000259" key="3">
    <source>
        <dbReference type="PROSITE" id="PS50158"/>
    </source>
</evidence>
<dbReference type="PROSITE" id="PS50158">
    <property type="entry name" value="ZF_CCHC"/>
    <property type="match status" value="1"/>
</dbReference>
<dbReference type="SUPFAM" id="SSF57756">
    <property type="entry name" value="Retrovirus zinc finger-like domains"/>
    <property type="match status" value="1"/>
</dbReference>
<dbReference type="GO" id="GO:0003676">
    <property type="term" value="F:nucleic acid binding"/>
    <property type="evidence" value="ECO:0007669"/>
    <property type="project" value="InterPro"/>
</dbReference>
<comment type="caution">
    <text evidence="4">The sequence shown here is derived from an EMBL/GenBank/DDBJ whole genome shotgun (WGS) entry which is preliminary data.</text>
</comment>
<dbReference type="OrthoDB" id="8122238at2759"/>
<proteinExistence type="predicted"/>
<dbReference type="Proteomes" id="UP000299102">
    <property type="component" value="Unassembled WGS sequence"/>
</dbReference>
<feature type="region of interest" description="Disordered" evidence="2">
    <location>
        <begin position="1"/>
        <end position="25"/>
    </location>
</feature>